<feature type="compositionally biased region" description="Basic and acidic residues" evidence="2">
    <location>
        <begin position="570"/>
        <end position="582"/>
    </location>
</feature>
<dbReference type="PANTHER" id="PTHR37476">
    <property type="entry name" value="COILED-COIL DOMAIN-CONTAINING PROTEIN 171"/>
    <property type="match status" value="1"/>
</dbReference>
<dbReference type="STRING" id="307972.A0A2G8LLL0"/>
<reference evidence="3 4" key="1">
    <citation type="journal article" date="2017" name="PLoS Biol.">
        <title>The sea cucumber genome provides insights into morphological evolution and visceral regeneration.</title>
        <authorList>
            <person name="Zhang X."/>
            <person name="Sun L."/>
            <person name="Yuan J."/>
            <person name="Sun Y."/>
            <person name="Gao Y."/>
            <person name="Zhang L."/>
            <person name="Li S."/>
            <person name="Dai H."/>
            <person name="Hamel J.F."/>
            <person name="Liu C."/>
            <person name="Yu Y."/>
            <person name="Liu S."/>
            <person name="Lin W."/>
            <person name="Guo K."/>
            <person name="Jin S."/>
            <person name="Xu P."/>
            <person name="Storey K.B."/>
            <person name="Huan P."/>
            <person name="Zhang T."/>
            <person name="Zhou Y."/>
            <person name="Zhang J."/>
            <person name="Lin C."/>
            <person name="Li X."/>
            <person name="Xing L."/>
            <person name="Huo D."/>
            <person name="Sun M."/>
            <person name="Wang L."/>
            <person name="Mercier A."/>
            <person name="Li F."/>
            <person name="Yang H."/>
            <person name="Xiang J."/>
        </authorList>
    </citation>
    <scope>NUCLEOTIDE SEQUENCE [LARGE SCALE GENOMIC DNA]</scope>
    <source>
        <strain evidence="3">Shaxun</strain>
        <tissue evidence="3">Muscle</tissue>
    </source>
</reference>
<feature type="coiled-coil region" evidence="1">
    <location>
        <begin position="267"/>
        <end position="421"/>
    </location>
</feature>
<protein>
    <submittedName>
        <fullName evidence="3">Putative coiled-coil domain-containing protein</fullName>
    </submittedName>
</protein>
<accession>A0A2G8LLL0</accession>
<proteinExistence type="predicted"/>
<keyword evidence="1" id="KW-0175">Coiled coil</keyword>
<dbReference type="AlphaFoldDB" id="A0A2G8LLL0"/>
<gene>
    <name evidence="3" type="ORF">BSL78_01973</name>
</gene>
<evidence type="ECO:0000256" key="2">
    <source>
        <dbReference type="SAM" id="MobiDB-lite"/>
    </source>
</evidence>
<evidence type="ECO:0000256" key="1">
    <source>
        <dbReference type="SAM" id="Coils"/>
    </source>
</evidence>
<keyword evidence="4" id="KW-1185">Reference proteome</keyword>
<feature type="compositionally biased region" description="Polar residues" evidence="2">
    <location>
        <begin position="584"/>
        <end position="599"/>
    </location>
</feature>
<dbReference type="EMBL" id="MRZV01000040">
    <property type="protein sequence ID" value="PIK61148.1"/>
    <property type="molecule type" value="Genomic_DNA"/>
</dbReference>
<dbReference type="Proteomes" id="UP000230750">
    <property type="component" value="Unassembled WGS sequence"/>
</dbReference>
<sequence length="599" mass="68267">MEKHYERQLADLRNKAEKTEETAQQAWSSMQTATTVKSELEETCGRYRQQLEESQGHLHSALTGCSLLIGSLLAYRAQIAELISERDLLMRQISRFDGFKRQLEEFVSAVSSTMENHGKGSTKLHSLLTFRKGVIAVIAANRIRHLASSRTLDQQTSPPSTDQAVVLPLIIWPPCLNSERRMAFGSLHISYHSQVVWIGQEELITVLHKTMDQLKTTSYAQAQQVLDQVLSRVETILCLQSSSRSHSSSLETISILKKQLVSFTKRLHAAEVERRSLRIEVSRMRDETNSLTQAQQRADVMERQLLDVNAKMKDFVAKTKFDSICDELARALKREEEAQTVLNQQSDQLEELNLRLNVQTTNEIEKERTIAEAVQGLSDVTMDLKRREQTIHQLKRQVINLEEEKQELRDRTREAENIIKIKTKDKDALVLYLKSLEASVEKARRNLMHKPDSQSYQLMFNQLLTSAAMSNLDLKEPEASTVQSLLQAFTDAQKTAVNKISMLEEEIASHKQHISSLKKEVSAVCRRERDSDEVLRSSGDPSAFLSAFPSLSNKMMTGQPQSYSYQPERSYGEDFAPLREAMDYSTQTTPSSKRQTFDL</sequence>
<dbReference type="PANTHER" id="PTHR37476:SF1">
    <property type="entry name" value="COILED-COIL DOMAIN-CONTAINING PROTEIN 171"/>
    <property type="match status" value="1"/>
</dbReference>
<comment type="caution">
    <text evidence="3">The sequence shown here is derived from an EMBL/GenBank/DDBJ whole genome shotgun (WGS) entry which is preliminary data.</text>
</comment>
<evidence type="ECO:0000313" key="3">
    <source>
        <dbReference type="EMBL" id="PIK61148.1"/>
    </source>
</evidence>
<feature type="region of interest" description="Disordered" evidence="2">
    <location>
        <begin position="556"/>
        <end position="599"/>
    </location>
</feature>
<dbReference type="OrthoDB" id="287623at2759"/>
<feature type="compositionally biased region" description="Polar residues" evidence="2">
    <location>
        <begin position="556"/>
        <end position="567"/>
    </location>
</feature>
<organism evidence="3 4">
    <name type="scientific">Stichopus japonicus</name>
    <name type="common">Sea cucumber</name>
    <dbReference type="NCBI Taxonomy" id="307972"/>
    <lineage>
        <taxon>Eukaryota</taxon>
        <taxon>Metazoa</taxon>
        <taxon>Echinodermata</taxon>
        <taxon>Eleutherozoa</taxon>
        <taxon>Echinozoa</taxon>
        <taxon>Holothuroidea</taxon>
        <taxon>Aspidochirotacea</taxon>
        <taxon>Aspidochirotida</taxon>
        <taxon>Stichopodidae</taxon>
        <taxon>Apostichopus</taxon>
    </lineage>
</organism>
<name>A0A2G8LLL0_STIJA</name>
<evidence type="ECO:0000313" key="4">
    <source>
        <dbReference type="Proteomes" id="UP000230750"/>
    </source>
</evidence>